<name>A0A3A6Q0K3_9EURY</name>
<evidence type="ECO:0000313" key="4">
    <source>
        <dbReference type="Proteomes" id="UP000281564"/>
    </source>
</evidence>
<dbReference type="SUPFAM" id="SSF48452">
    <property type="entry name" value="TPR-like"/>
    <property type="match status" value="1"/>
</dbReference>
<evidence type="ECO:0000313" key="3">
    <source>
        <dbReference type="EMBL" id="RJX48705.1"/>
    </source>
</evidence>
<dbReference type="AlphaFoldDB" id="A0A3A6Q0K3"/>
<dbReference type="Gene3D" id="1.25.40.10">
    <property type="entry name" value="Tetratricopeptide repeat domain"/>
    <property type="match status" value="1"/>
</dbReference>
<dbReference type="PROSITE" id="PS50157">
    <property type="entry name" value="ZINC_FINGER_C2H2_2"/>
    <property type="match status" value="1"/>
</dbReference>
<feature type="region of interest" description="Disordered" evidence="1">
    <location>
        <begin position="41"/>
        <end position="80"/>
    </location>
</feature>
<dbReference type="PROSITE" id="PS00028">
    <property type="entry name" value="ZINC_FINGER_C2H2_1"/>
    <property type="match status" value="1"/>
</dbReference>
<sequence>MGDCRYCGQTFPEEGTLREHLYEAHDMDELSRIDRKRVEKYVEEHGLDESDTDANTDDNQSSQREHQTVDTSNGGDQADRWERSDIEALSADDIVDKLTNHGIETNETAFRNRAKNLNSATTLSEQWEADYEVAATGFDQDFIWMAAQELWERWAPEVPNKERIYDLVQEGRDLRENGDRATACDRWLTAWEYILAVIPDDSTTIEEADQTTPTFLSLEAFIRSLDSDLATVAEDDPTYHEHRLNFCREVCETFPDANDELLLDFRHFIADSLNELNRTADSRTEFELLIEEYPEDPWAYKKLADSYWLEESDELSVETVERTADLYRTALGIDKPLEEASIVADRLEEVERRLTDAKGADHHGAEKS</sequence>
<organism evidence="3 4">
    <name type="scientific">Halonotius pteroides</name>
    <dbReference type="NCBI Taxonomy" id="268735"/>
    <lineage>
        <taxon>Archaea</taxon>
        <taxon>Methanobacteriati</taxon>
        <taxon>Methanobacteriota</taxon>
        <taxon>Stenosarchaea group</taxon>
        <taxon>Halobacteria</taxon>
        <taxon>Halobacteriales</taxon>
        <taxon>Haloferacaceae</taxon>
        <taxon>Halonotius</taxon>
    </lineage>
</organism>
<comment type="caution">
    <text evidence="3">The sequence shown here is derived from an EMBL/GenBank/DDBJ whole genome shotgun (WGS) entry which is preliminary data.</text>
</comment>
<dbReference type="RefSeq" id="WP_120085356.1">
    <property type="nucleotide sequence ID" value="NZ_QMDW01000017.1"/>
</dbReference>
<accession>A0A3A6Q0K3</accession>
<dbReference type="EMBL" id="QMDW01000017">
    <property type="protein sequence ID" value="RJX48705.1"/>
    <property type="molecule type" value="Genomic_DNA"/>
</dbReference>
<dbReference type="InterPro" id="IPR011990">
    <property type="entry name" value="TPR-like_helical_dom_sf"/>
</dbReference>
<reference evidence="3 4" key="1">
    <citation type="submission" date="2018-06" db="EMBL/GenBank/DDBJ databases">
        <title>Halonotius sp. F13-13 a new haloarchaeeon isolated from a solar saltern from Isla Cristina, Huelva, Spain.</title>
        <authorList>
            <person name="Duran-Viseras A."/>
            <person name="Sanchez-Porro C."/>
            <person name="Ventosa A."/>
        </authorList>
    </citation>
    <scope>NUCLEOTIDE SEQUENCE [LARGE SCALE GENOMIC DNA]</scope>
    <source>
        <strain evidence="3 4">CECT 7525</strain>
    </source>
</reference>
<evidence type="ECO:0000259" key="2">
    <source>
        <dbReference type="PROSITE" id="PS50157"/>
    </source>
</evidence>
<evidence type="ECO:0000256" key="1">
    <source>
        <dbReference type="SAM" id="MobiDB-lite"/>
    </source>
</evidence>
<protein>
    <submittedName>
        <fullName evidence="3">Tetratricopeptide repeat protein</fullName>
    </submittedName>
</protein>
<feature type="domain" description="C2H2-type" evidence="2">
    <location>
        <begin position="2"/>
        <end position="30"/>
    </location>
</feature>
<dbReference type="OrthoDB" id="2572at2157"/>
<dbReference type="Proteomes" id="UP000281564">
    <property type="component" value="Unassembled WGS sequence"/>
</dbReference>
<proteinExistence type="predicted"/>
<gene>
    <name evidence="3" type="ORF">DP106_11225</name>
</gene>
<dbReference type="InterPro" id="IPR013087">
    <property type="entry name" value="Znf_C2H2_type"/>
</dbReference>
<keyword evidence="4" id="KW-1185">Reference proteome</keyword>